<sequence length="378" mass="42374">MKPIIFETTDTLADLGWDDRVREGEYYSSVEWLDYFRELHPGYQAYAATLADGRVRAGMALHEVDVDSHPLNRPDLFLSDRLAPGKPEAEAQALRQHAAARLMPTLSLGGRTPGTTAFLHDPGIGDQEYGDLLEAVLDEAERVAAERGMRSVTLPYVDDPRMRAVLLRRGYVVCGTETDSMISLSGRSSFDEYVDGLAPRARRQIRSDRRKIDAAGWTYEVVRLEEAPLNELCRLQTMNADQHGVPGGFEEAVRKHQLVLKLLPGRSWVAIGRDPGGRIGACAFFIRWRDELYSRQTGIDRALTNGCPIFYETTYYQLIEHGISVGASSIHYSVTSAHGKKLRGCVQRVQECFAKCLDDEDQNWLEAVARRVPEEETG</sequence>
<dbReference type="InterPro" id="IPR016181">
    <property type="entry name" value="Acyl_CoA_acyltransferase"/>
</dbReference>
<name>A0ABZ1KXP0_STRAH</name>
<dbReference type="EMBL" id="CP108164">
    <property type="protein sequence ID" value="WTQ83638.1"/>
    <property type="molecule type" value="Genomic_DNA"/>
</dbReference>
<evidence type="ECO:0000313" key="2">
    <source>
        <dbReference type="Proteomes" id="UP001622557"/>
    </source>
</evidence>
<reference evidence="1 2" key="1">
    <citation type="submission" date="2022-10" db="EMBL/GenBank/DDBJ databases">
        <title>The complete genomes of actinobacterial strains from the NBC collection.</title>
        <authorList>
            <person name="Joergensen T.S."/>
            <person name="Alvarez Arevalo M."/>
            <person name="Sterndorff E.B."/>
            <person name="Faurdal D."/>
            <person name="Vuksanovic O."/>
            <person name="Mourched A.-S."/>
            <person name="Charusanti P."/>
            <person name="Shaw S."/>
            <person name="Blin K."/>
            <person name="Weber T."/>
        </authorList>
    </citation>
    <scope>NUCLEOTIDE SEQUENCE [LARGE SCALE GENOMIC DNA]</scope>
    <source>
        <strain evidence="1 2">NBC_00156</strain>
    </source>
</reference>
<gene>
    <name evidence="1" type="ORF">OG350_26505</name>
</gene>
<protein>
    <submittedName>
        <fullName evidence="1">GNAT family N-acetyltransferase</fullName>
    </submittedName>
</protein>
<dbReference type="Pfam" id="PF04339">
    <property type="entry name" value="FemAB_like"/>
    <property type="match status" value="1"/>
</dbReference>
<dbReference type="RefSeq" id="WP_405450479.1">
    <property type="nucleotide sequence ID" value="NZ_CP108164.1"/>
</dbReference>
<dbReference type="Proteomes" id="UP001622557">
    <property type="component" value="Chromosome"/>
</dbReference>
<dbReference type="SUPFAM" id="SSF55729">
    <property type="entry name" value="Acyl-CoA N-acyltransferases (Nat)"/>
    <property type="match status" value="1"/>
</dbReference>
<dbReference type="InterPro" id="IPR007434">
    <property type="entry name" value="FemAB-like"/>
</dbReference>
<accession>A0ABZ1KXP0</accession>
<organism evidence="1 2">
    <name type="scientific">Streptomyces achromogenes</name>
    <dbReference type="NCBI Taxonomy" id="67255"/>
    <lineage>
        <taxon>Bacteria</taxon>
        <taxon>Bacillati</taxon>
        <taxon>Actinomycetota</taxon>
        <taxon>Actinomycetes</taxon>
        <taxon>Kitasatosporales</taxon>
        <taxon>Streptomycetaceae</taxon>
        <taxon>Streptomyces</taxon>
    </lineage>
</organism>
<keyword evidence="2" id="KW-1185">Reference proteome</keyword>
<evidence type="ECO:0000313" key="1">
    <source>
        <dbReference type="EMBL" id="WTQ83638.1"/>
    </source>
</evidence>
<proteinExistence type="predicted"/>
<dbReference type="GeneID" id="97284057"/>